<dbReference type="PANTHER" id="PTHR24198:SF194">
    <property type="entry name" value="INVERSIN-A"/>
    <property type="match status" value="1"/>
</dbReference>
<keyword evidence="2 3" id="KW-0040">ANK repeat</keyword>
<feature type="repeat" description="ANK" evidence="3">
    <location>
        <begin position="35"/>
        <end position="62"/>
    </location>
</feature>
<reference evidence="5 6" key="1">
    <citation type="submission" date="2016-05" db="EMBL/GenBank/DDBJ databases">
        <title>Comparative analysis of secretome profiles of manganese(II)-oxidizing ascomycete fungi.</title>
        <authorList>
            <consortium name="DOE Joint Genome Institute"/>
            <person name="Zeiner C.A."/>
            <person name="Purvine S.O."/>
            <person name="Zink E.M."/>
            <person name="Wu S."/>
            <person name="Pasa-Tolic L."/>
            <person name="Chaput D.L."/>
            <person name="Haridas S."/>
            <person name="Grigoriev I.V."/>
            <person name="Santelli C.M."/>
            <person name="Hansel C.M."/>
        </authorList>
    </citation>
    <scope>NUCLEOTIDE SEQUENCE [LARGE SCALE GENOMIC DNA]</scope>
    <source>
        <strain evidence="5 6">AP3s5-JAC2a</strain>
    </source>
</reference>
<dbReference type="GeneID" id="28756908"/>
<evidence type="ECO:0000313" key="6">
    <source>
        <dbReference type="Proteomes" id="UP000077069"/>
    </source>
</evidence>
<dbReference type="Proteomes" id="UP000077069">
    <property type="component" value="Unassembled WGS sequence"/>
</dbReference>
<name>A0A177BV81_9PLEO</name>
<dbReference type="PROSITE" id="PS50297">
    <property type="entry name" value="ANK_REP_REGION"/>
    <property type="match status" value="1"/>
</dbReference>
<dbReference type="InterPro" id="IPR036770">
    <property type="entry name" value="Ankyrin_rpt-contain_sf"/>
</dbReference>
<keyword evidence="1" id="KW-0677">Repeat</keyword>
<protein>
    <submittedName>
        <fullName evidence="5">Ankyrin</fullName>
    </submittedName>
</protein>
<feature type="repeat" description="ANK" evidence="3">
    <location>
        <begin position="1"/>
        <end position="33"/>
    </location>
</feature>
<dbReference type="PROSITE" id="PS50088">
    <property type="entry name" value="ANK_REPEAT"/>
    <property type="match status" value="2"/>
</dbReference>
<dbReference type="PANTHER" id="PTHR24198">
    <property type="entry name" value="ANKYRIN REPEAT AND PROTEIN KINASE DOMAIN-CONTAINING PROTEIN"/>
    <property type="match status" value="1"/>
</dbReference>
<dbReference type="Pfam" id="PF12796">
    <property type="entry name" value="Ank_2"/>
    <property type="match status" value="1"/>
</dbReference>
<evidence type="ECO:0000256" key="2">
    <source>
        <dbReference type="ARBA" id="ARBA00023043"/>
    </source>
</evidence>
<evidence type="ECO:0000313" key="5">
    <source>
        <dbReference type="EMBL" id="OAF99302.1"/>
    </source>
</evidence>
<dbReference type="Gene3D" id="1.25.40.20">
    <property type="entry name" value="Ankyrin repeat-containing domain"/>
    <property type="match status" value="1"/>
</dbReference>
<dbReference type="InParanoid" id="A0A177BV81"/>
<dbReference type="SUPFAM" id="SSF48403">
    <property type="entry name" value="Ankyrin repeat"/>
    <property type="match status" value="1"/>
</dbReference>
<accession>A0A177BV81</accession>
<proteinExistence type="predicted"/>
<dbReference type="RefSeq" id="XP_018029668.1">
    <property type="nucleotide sequence ID" value="XM_018173422.1"/>
</dbReference>
<evidence type="ECO:0000256" key="4">
    <source>
        <dbReference type="SAM" id="MobiDB-lite"/>
    </source>
</evidence>
<evidence type="ECO:0000256" key="3">
    <source>
        <dbReference type="PROSITE-ProRule" id="PRU00023"/>
    </source>
</evidence>
<dbReference type="EMBL" id="KV441562">
    <property type="protein sequence ID" value="OAF99302.1"/>
    <property type="molecule type" value="Genomic_DNA"/>
</dbReference>
<organism evidence="5 6">
    <name type="scientific">Paraphaeosphaeria sporulosa</name>
    <dbReference type="NCBI Taxonomy" id="1460663"/>
    <lineage>
        <taxon>Eukaryota</taxon>
        <taxon>Fungi</taxon>
        <taxon>Dikarya</taxon>
        <taxon>Ascomycota</taxon>
        <taxon>Pezizomycotina</taxon>
        <taxon>Dothideomycetes</taxon>
        <taxon>Pleosporomycetidae</taxon>
        <taxon>Pleosporales</taxon>
        <taxon>Massarineae</taxon>
        <taxon>Didymosphaeriaceae</taxon>
        <taxon>Paraphaeosphaeria</taxon>
    </lineage>
</organism>
<feature type="non-terminal residue" evidence="5">
    <location>
        <position position="1"/>
    </location>
</feature>
<feature type="region of interest" description="Disordered" evidence="4">
    <location>
        <begin position="99"/>
        <end position="129"/>
    </location>
</feature>
<dbReference type="InterPro" id="IPR002110">
    <property type="entry name" value="Ankyrin_rpt"/>
</dbReference>
<gene>
    <name evidence="5" type="ORF">CC84DRAFT_1046804</name>
</gene>
<dbReference type="OrthoDB" id="539213at2759"/>
<feature type="non-terminal residue" evidence="5">
    <location>
        <position position="129"/>
    </location>
</feature>
<evidence type="ECO:0000256" key="1">
    <source>
        <dbReference type="ARBA" id="ARBA00022737"/>
    </source>
</evidence>
<keyword evidence="6" id="KW-1185">Reference proteome</keyword>
<dbReference type="STRING" id="1460663.A0A177BV81"/>
<sequence length="129" mass="14165">LLRTPLQRVSEIGSFEIVQHLIDKGAQIDTPPSRSGATALQLAAMEGHVDIVAYLISKGANVTHPLAQGHGRTALEAAAEWGRFDTMSLLMQREVDLDREYGNPPQSQYERATSFAQTNGQMASKRFVE</sequence>
<feature type="compositionally biased region" description="Polar residues" evidence="4">
    <location>
        <begin position="104"/>
        <end position="122"/>
    </location>
</feature>
<dbReference type="SMART" id="SM00248">
    <property type="entry name" value="ANK"/>
    <property type="match status" value="3"/>
</dbReference>
<dbReference type="AlphaFoldDB" id="A0A177BV81"/>